<dbReference type="Ensembl" id="ENSSVLT00005025695.1">
    <property type="protein sequence ID" value="ENSSVLP00005023109.1"/>
    <property type="gene ID" value="ENSSVLG00005018393.1"/>
</dbReference>
<organism evidence="1 2">
    <name type="scientific">Sciurus vulgaris</name>
    <name type="common">Eurasian red squirrel</name>
    <dbReference type="NCBI Taxonomy" id="55149"/>
    <lineage>
        <taxon>Eukaryota</taxon>
        <taxon>Metazoa</taxon>
        <taxon>Chordata</taxon>
        <taxon>Craniata</taxon>
        <taxon>Vertebrata</taxon>
        <taxon>Euteleostomi</taxon>
        <taxon>Mammalia</taxon>
        <taxon>Eutheria</taxon>
        <taxon>Euarchontoglires</taxon>
        <taxon>Glires</taxon>
        <taxon>Rodentia</taxon>
        <taxon>Sciuromorpha</taxon>
        <taxon>Sciuridae</taxon>
        <taxon>Sciurinae</taxon>
        <taxon>Sciurini</taxon>
        <taxon>Sciurus</taxon>
    </lineage>
</organism>
<name>A0A8D2DCE1_SCIVU</name>
<keyword evidence="2" id="KW-1185">Reference proteome</keyword>
<evidence type="ECO:0000313" key="1">
    <source>
        <dbReference type="Ensembl" id="ENSSVLP00005023109.1"/>
    </source>
</evidence>
<sequence length="83" mass="9354">MLILIKGLPKLPRPTSNLLFCLSLPSSWDYRLAPPHLKNQLKLTFSYYTFTKQKTSVPQKTLGISPTSSGSHQFCRGYQLGVL</sequence>
<evidence type="ECO:0000313" key="2">
    <source>
        <dbReference type="Proteomes" id="UP000694564"/>
    </source>
</evidence>
<proteinExistence type="predicted"/>
<reference evidence="1" key="1">
    <citation type="submission" date="2025-08" db="UniProtKB">
        <authorList>
            <consortium name="Ensembl"/>
        </authorList>
    </citation>
    <scope>IDENTIFICATION</scope>
</reference>
<dbReference type="AlphaFoldDB" id="A0A8D2DCE1"/>
<reference evidence="1" key="2">
    <citation type="submission" date="2025-09" db="UniProtKB">
        <authorList>
            <consortium name="Ensembl"/>
        </authorList>
    </citation>
    <scope>IDENTIFICATION</scope>
</reference>
<accession>A0A8D2DCE1</accession>
<dbReference type="Proteomes" id="UP000694564">
    <property type="component" value="Chromosome 4"/>
</dbReference>
<protein>
    <submittedName>
        <fullName evidence="1">Uncharacterized protein</fullName>
    </submittedName>
</protein>